<dbReference type="EMBL" id="JADWDC010000010">
    <property type="protein sequence ID" value="MCC0176530.1"/>
    <property type="molecule type" value="Genomic_DNA"/>
</dbReference>
<evidence type="ECO:0000313" key="2">
    <source>
        <dbReference type="Proteomes" id="UP000729733"/>
    </source>
</evidence>
<dbReference type="RefSeq" id="WP_229639568.1">
    <property type="nucleotide sequence ID" value="NZ_JADWDC010000010.1"/>
</dbReference>
<dbReference type="SUPFAM" id="SSF53474">
    <property type="entry name" value="alpha/beta-Hydrolases"/>
    <property type="match status" value="1"/>
</dbReference>
<name>A0A964FED9_9CYAN</name>
<keyword evidence="2" id="KW-1185">Reference proteome</keyword>
<dbReference type="Proteomes" id="UP000729733">
    <property type="component" value="Unassembled WGS sequence"/>
</dbReference>
<protein>
    <submittedName>
        <fullName evidence="1">Alpha/beta hydrolase</fullName>
    </submittedName>
</protein>
<dbReference type="Gene3D" id="3.40.50.1820">
    <property type="entry name" value="alpha/beta hydrolase"/>
    <property type="match status" value="1"/>
</dbReference>
<comment type="caution">
    <text evidence="1">The sequence shown here is derived from an EMBL/GenBank/DDBJ whole genome shotgun (WGS) entry which is preliminary data.</text>
</comment>
<dbReference type="InterPro" id="IPR029058">
    <property type="entry name" value="AB_hydrolase_fold"/>
</dbReference>
<dbReference type="GO" id="GO:0016787">
    <property type="term" value="F:hydrolase activity"/>
    <property type="evidence" value="ECO:0007669"/>
    <property type="project" value="UniProtKB-KW"/>
</dbReference>
<proteinExistence type="predicted"/>
<organism evidence="1 2">
    <name type="scientific">Waterburya agarophytonicola KI4</name>
    <dbReference type="NCBI Taxonomy" id="2874699"/>
    <lineage>
        <taxon>Bacteria</taxon>
        <taxon>Bacillati</taxon>
        <taxon>Cyanobacteriota</taxon>
        <taxon>Cyanophyceae</taxon>
        <taxon>Pleurocapsales</taxon>
        <taxon>Hyellaceae</taxon>
        <taxon>Waterburya</taxon>
        <taxon>Waterburya agarophytonicola</taxon>
    </lineage>
</organism>
<reference evidence="1" key="1">
    <citation type="journal article" date="2021" name="Antonie Van Leeuwenhoek">
        <title>Draft genome and description of Waterburya agarophytonicola gen. nov. sp. nov. (Pleurocapsales, Cyanobacteria): a seaweed symbiont.</title>
        <authorList>
            <person name="Bonthond G."/>
            <person name="Shalygin S."/>
            <person name="Bayer T."/>
            <person name="Weinberger F."/>
        </authorList>
    </citation>
    <scope>NUCLEOTIDE SEQUENCE</scope>
    <source>
        <strain evidence="1">KI4</strain>
    </source>
</reference>
<sequence length="230" mass="26931">MSELNLELPDKLENALQDIYCVSGLGADERVFQKLKLEGYQPIHIRWVEPENGETINNYARRLTEQISSNSPILIGLSFGGIIAIEIAKQIDTKKVILISSTKNQKEVPFYFQIFRWLPIYRLIPAKIILWFGQLLAAWFFSLETLAERKLFRAILYDTNAKFVKWAIHQVVTWRNELIPKNLYHIHGESDRIFPYKFVREDFNVKKGGHFMIMNQAEYISNLIQKIVDI</sequence>
<dbReference type="AlphaFoldDB" id="A0A964FED9"/>
<gene>
    <name evidence="1" type="ORF">I4641_05995</name>
</gene>
<evidence type="ECO:0000313" key="1">
    <source>
        <dbReference type="EMBL" id="MCC0176530.1"/>
    </source>
</evidence>
<keyword evidence="1" id="KW-0378">Hydrolase</keyword>
<accession>A0A964FED9</accession>